<dbReference type="Pfam" id="PF08962">
    <property type="entry name" value="Rv2632c-like"/>
    <property type="match status" value="1"/>
</dbReference>
<protein>
    <submittedName>
        <fullName evidence="1">DUF1876 domain-containing protein</fullName>
    </submittedName>
</protein>
<dbReference type="EMBL" id="PUIO01000079">
    <property type="protein sequence ID" value="PQP15048.1"/>
    <property type="molecule type" value="Genomic_DNA"/>
</dbReference>
<sequence length="111" mass="12266">MSEKTWSVKIVIDEHKSDETGTKTRARALLRVSGRTTFLGTGLARRIPQHTDVTEVTVGMAAAHQLHEAAAKREAATRSVLNSARIAEVAVPRLEATRAARYDRTTSRSRR</sequence>
<dbReference type="InterPro" id="IPR015057">
    <property type="entry name" value="Rv2632c-like"/>
</dbReference>
<name>A0A2S8IJV0_RHOOP</name>
<dbReference type="InterPro" id="IPR038070">
    <property type="entry name" value="Rv2632c-like_sf"/>
</dbReference>
<evidence type="ECO:0000313" key="2">
    <source>
        <dbReference type="Proteomes" id="UP000239290"/>
    </source>
</evidence>
<evidence type="ECO:0000313" key="1">
    <source>
        <dbReference type="EMBL" id="PQP15048.1"/>
    </source>
</evidence>
<organism evidence="1 2">
    <name type="scientific">Rhodococcus opacus</name>
    <name type="common">Nocardia opaca</name>
    <dbReference type="NCBI Taxonomy" id="37919"/>
    <lineage>
        <taxon>Bacteria</taxon>
        <taxon>Bacillati</taxon>
        <taxon>Actinomycetota</taxon>
        <taxon>Actinomycetes</taxon>
        <taxon>Mycobacteriales</taxon>
        <taxon>Nocardiaceae</taxon>
        <taxon>Rhodococcus</taxon>
    </lineage>
</organism>
<dbReference type="AlphaFoldDB" id="A0A2S8IJV0"/>
<dbReference type="SUPFAM" id="SSF143212">
    <property type="entry name" value="Rv2632c-like"/>
    <property type="match status" value="1"/>
</dbReference>
<dbReference type="RefSeq" id="WP_105422982.1">
    <property type="nucleotide sequence ID" value="NZ_PUIO01000079.1"/>
</dbReference>
<accession>A0A2S8IJV0</accession>
<dbReference type="Proteomes" id="UP000239290">
    <property type="component" value="Unassembled WGS sequence"/>
</dbReference>
<dbReference type="Gene3D" id="3.30.160.240">
    <property type="entry name" value="Rv1738"/>
    <property type="match status" value="1"/>
</dbReference>
<comment type="caution">
    <text evidence="1">The sequence shown here is derived from an EMBL/GenBank/DDBJ whole genome shotgun (WGS) entry which is preliminary data.</text>
</comment>
<reference evidence="2" key="1">
    <citation type="submission" date="2018-02" db="EMBL/GenBank/DDBJ databases">
        <title>Draft genome sequencing of Rhodococcus opacus KU647198.</title>
        <authorList>
            <person name="Zheng B.-X."/>
        </authorList>
    </citation>
    <scope>NUCLEOTIDE SEQUENCE [LARGE SCALE GENOMIC DNA]</scope>
    <source>
        <strain evidence="2">04-OD7</strain>
    </source>
</reference>
<proteinExistence type="predicted"/>
<gene>
    <name evidence="1" type="ORF">C5613_39230</name>
</gene>